<proteinExistence type="predicted"/>
<dbReference type="Proteomes" id="UP000177579">
    <property type="component" value="Unassembled WGS sequence"/>
</dbReference>
<gene>
    <name evidence="3" type="ORF">A2531_05405</name>
</gene>
<reference evidence="3 4" key="1">
    <citation type="journal article" date="2016" name="Nat. Commun.">
        <title>Thousands of microbial genomes shed light on interconnected biogeochemical processes in an aquifer system.</title>
        <authorList>
            <person name="Anantharaman K."/>
            <person name="Brown C.T."/>
            <person name="Hug L.A."/>
            <person name="Sharon I."/>
            <person name="Castelle C.J."/>
            <person name="Probst A.J."/>
            <person name="Thomas B.C."/>
            <person name="Singh A."/>
            <person name="Wilkins M.J."/>
            <person name="Karaoz U."/>
            <person name="Brodie E.L."/>
            <person name="Williams K.H."/>
            <person name="Hubbard S.S."/>
            <person name="Banfield J.F."/>
        </authorList>
    </citation>
    <scope>NUCLEOTIDE SEQUENCE [LARGE SCALE GENOMIC DNA]</scope>
</reference>
<evidence type="ECO:0000313" key="3">
    <source>
        <dbReference type="EMBL" id="OGF41835.1"/>
    </source>
</evidence>
<sequence>MSIQIKIFIFIVLILSPFMVLAEDLSQKLSGYILLQVEQNGEAWYVSPEDRMRYFLGRPADAFDLMRRQGLGITNVNLEKIPIGIRGTEETDTDGDGLGDSFEEAIGTDKYKKDSDSDGFDDLHEVQNGYNFLGEGAAPIDMEFSKNAIGKIFLQVENKGEAWYVNPRDNKRYFLGRPADAFQIMRDLGLGISNFDLDEISAVTPSFLLSDLEKDIYSLINEERRKRGLQFLKWNNDLAVTARRHSNNLSLENSKFTGFGVSCDYPLIHHEGFYGGIYNSERLASDGIYYFSKTGENIALLSGVAHKISFWEGNGIKEKIEECQITRSAWDQEIKDAIHETEDEAQKIEMLKKEIEKRKNEFQKSVMVNIVESVWLTRESLAMKTVDGWMNSDGHRKNILEGDFDETGIGVSYINGYFISTQIFIKRADCGFKNGVCCEKEGYYPYCYIPLECNQKDICL</sequence>
<name>A0A1F5TSC2_9BACT</name>
<dbReference type="SUPFAM" id="SSF55797">
    <property type="entry name" value="PR-1-like"/>
    <property type="match status" value="2"/>
</dbReference>
<feature type="domain" description="SCP" evidence="2">
    <location>
        <begin position="379"/>
        <end position="415"/>
    </location>
</feature>
<dbReference type="EMBL" id="MFGO01000004">
    <property type="protein sequence ID" value="OGF41835.1"/>
    <property type="molecule type" value="Genomic_DNA"/>
</dbReference>
<dbReference type="CDD" id="cd05379">
    <property type="entry name" value="CAP_bacterial"/>
    <property type="match status" value="1"/>
</dbReference>
<evidence type="ECO:0000313" key="4">
    <source>
        <dbReference type="Proteomes" id="UP000177579"/>
    </source>
</evidence>
<evidence type="ECO:0000259" key="2">
    <source>
        <dbReference type="Pfam" id="PF00188"/>
    </source>
</evidence>
<dbReference type="Pfam" id="PF00188">
    <property type="entry name" value="CAP"/>
    <property type="match status" value="2"/>
</dbReference>
<dbReference type="AlphaFoldDB" id="A0A1F5TSC2"/>
<protein>
    <recommendedName>
        <fullName evidence="2">SCP domain-containing protein</fullName>
    </recommendedName>
</protein>
<accession>A0A1F5TSC2</accession>
<dbReference type="Gene3D" id="3.40.33.10">
    <property type="entry name" value="CAP"/>
    <property type="match status" value="2"/>
</dbReference>
<comment type="caution">
    <text evidence="3">The sequence shown here is derived from an EMBL/GenBank/DDBJ whole genome shotgun (WGS) entry which is preliminary data.</text>
</comment>
<keyword evidence="1" id="KW-0175">Coiled coil</keyword>
<feature type="domain" description="SCP" evidence="2">
    <location>
        <begin position="218"/>
        <end position="254"/>
    </location>
</feature>
<dbReference type="PANTHER" id="PTHR31157">
    <property type="entry name" value="SCP DOMAIN-CONTAINING PROTEIN"/>
    <property type="match status" value="1"/>
</dbReference>
<dbReference type="InterPro" id="IPR035940">
    <property type="entry name" value="CAP_sf"/>
</dbReference>
<evidence type="ECO:0000256" key="1">
    <source>
        <dbReference type="SAM" id="Coils"/>
    </source>
</evidence>
<dbReference type="PANTHER" id="PTHR31157:SF1">
    <property type="entry name" value="SCP DOMAIN-CONTAINING PROTEIN"/>
    <property type="match status" value="1"/>
</dbReference>
<feature type="coiled-coil region" evidence="1">
    <location>
        <begin position="334"/>
        <end position="365"/>
    </location>
</feature>
<organism evidence="3 4">
    <name type="scientific">Candidatus Falkowbacteria bacterium RIFOXYD2_FULL_34_120</name>
    <dbReference type="NCBI Taxonomy" id="1798007"/>
    <lineage>
        <taxon>Bacteria</taxon>
        <taxon>Candidatus Falkowiibacteriota</taxon>
    </lineage>
</organism>
<dbReference type="InterPro" id="IPR014044">
    <property type="entry name" value="CAP_dom"/>
</dbReference>